<feature type="transmembrane region" description="Helical" evidence="6">
    <location>
        <begin position="94"/>
        <end position="116"/>
    </location>
</feature>
<sequence>MDRVFELIISAEFLSSVLRVTTPILFATMAVLLSDRAGVLNISIEGTMLFAALMGVVGSAYTQSAWLGLLIAILSGVFYAGILSFFHLKLKTDIVLTGIALNLMASGLTVSILYILTGDKGVSTKLPSKVLPSVDIPFIENIPYIGTVFSGQNVLTYFSIIILIVLSIFLKYTRTGTHIRAVGEFPTAVETAGISVVKTRLIALLISGGIAGMGGAFMSMAYLSMFTKDMISGRGFIALAAEAMGRGMPFLSLLSSLLFGFADALSSSLQLFNIPSELTRVVPYLLTIIALGIYAARAQKKR</sequence>
<evidence type="ECO:0000256" key="2">
    <source>
        <dbReference type="ARBA" id="ARBA00022475"/>
    </source>
</evidence>
<protein>
    <submittedName>
        <fullName evidence="7">ABC transporter permease</fullName>
    </submittedName>
</protein>
<dbReference type="GO" id="GO:0005886">
    <property type="term" value="C:plasma membrane"/>
    <property type="evidence" value="ECO:0007669"/>
    <property type="project" value="UniProtKB-SubCell"/>
</dbReference>
<evidence type="ECO:0000256" key="6">
    <source>
        <dbReference type="SAM" id="Phobius"/>
    </source>
</evidence>
<dbReference type="GO" id="GO:0022857">
    <property type="term" value="F:transmembrane transporter activity"/>
    <property type="evidence" value="ECO:0007669"/>
    <property type="project" value="InterPro"/>
</dbReference>
<reference evidence="7" key="1">
    <citation type="submission" date="2021-04" db="EMBL/GenBank/DDBJ databases">
        <title>Sinoanaerobacter chloroacetimidivorans sp. nov., an obligate anaerobic bacterium isolated from anaerobic sludge.</title>
        <authorList>
            <person name="Bao Y."/>
        </authorList>
    </citation>
    <scope>NUCLEOTIDE SEQUENCE</scope>
    <source>
        <strain evidence="7">BAD-6</strain>
    </source>
</reference>
<evidence type="ECO:0000256" key="1">
    <source>
        <dbReference type="ARBA" id="ARBA00004651"/>
    </source>
</evidence>
<feature type="transmembrane region" description="Helical" evidence="6">
    <location>
        <begin position="65"/>
        <end position="88"/>
    </location>
</feature>
<reference evidence="7" key="2">
    <citation type="submission" date="2021-04" db="EMBL/GenBank/DDBJ databases">
        <authorList>
            <person name="Liu J."/>
        </authorList>
    </citation>
    <scope>NUCLEOTIDE SEQUENCE</scope>
    <source>
        <strain evidence="7">BAD-6</strain>
    </source>
</reference>
<evidence type="ECO:0000313" key="7">
    <source>
        <dbReference type="EMBL" id="MBR0596561.1"/>
    </source>
</evidence>
<evidence type="ECO:0000313" key="8">
    <source>
        <dbReference type="Proteomes" id="UP000675664"/>
    </source>
</evidence>
<dbReference type="EMBL" id="JAGSND010000001">
    <property type="protein sequence ID" value="MBR0596561.1"/>
    <property type="molecule type" value="Genomic_DNA"/>
</dbReference>
<evidence type="ECO:0000256" key="5">
    <source>
        <dbReference type="ARBA" id="ARBA00023136"/>
    </source>
</evidence>
<dbReference type="CDD" id="cd06580">
    <property type="entry name" value="TM_PBP1_transp_TpRbsC_like"/>
    <property type="match status" value="1"/>
</dbReference>
<dbReference type="PANTHER" id="PTHR43370:SF1">
    <property type="entry name" value="GUANOSINE ABC TRANSPORTER PERMEASE PROTEIN NUPQ"/>
    <property type="match status" value="1"/>
</dbReference>
<name>A0A8J8B0F3_9FIRM</name>
<evidence type="ECO:0000256" key="4">
    <source>
        <dbReference type="ARBA" id="ARBA00022989"/>
    </source>
</evidence>
<keyword evidence="8" id="KW-1185">Reference proteome</keyword>
<keyword evidence="5 6" id="KW-0472">Membrane</keyword>
<comment type="caution">
    <text evidence="7">The sequence shown here is derived from an EMBL/GenBank/DDBJ whole genome shotgun (WGS) entry which is preliminary data.</text>
</comment>
<feature type="transmembrane region" description="Helical" evidence="6">
    <location>
        <begin position="281"/>
        <end position="298"/>
    </location>
</feature>
<keyword evidence="3 6" id="KW-0812">Transmembrane</keyword>
<dbReference type="AlphaFoldDB" id="A0A8J8B0F3"/>
<dbReference type="InterPro" id="IPR001851">
    <property type="entry name" value="ABC_transp_permease"/>
</dbReference>
<feature type="transmembrane region" description="Helical" evidence="6">
    <location>
        <begin position="7"/>
        <end position="33"/>
    </location>
</feature>
<dbReference type="RefSeq" id="WP_227016686.1">
    <property type="nucleotide sequence ID" value="NZ_JAGSND010000001.1"/>
</dbReference>
<proteinExistence type="predicted"/>
<gene>
    <name evidence="7" type="ORF">KCX82_01610</name>
</gene>
<accession>A0A8J8B0F3</accession>
<dbReference type="PANTHER" id="PTHR43370">
    <property type="entry name" value="SUGAR ABC TRANSPORTER INTEGRAL MEMBRANE PROTEIN-RELATED"/>
    <property type="match status" value="1"/>
</dbReference>
<dbReference type="Proteomes" id="UP000675664">
    <property type="component" value="Unassembled WGS sequence"/>
</dbReference>
<feature type="transmembrane region" description="Helical" evidence="6">
    <location>
        <begin position="39"/>
        <end position="58"/>
    </location>
</feature>
<comment type="subcellular location">
    <subcellularLocation>
        <location evidence="1">Cell membrane</location>
        <topology evidence="1">Multi-pass membrane protein</topology>
    </subcellularLocation>
</comment>
<keyword evidence="4 6" id="KW-1133">Transmembrane helix</keyword>
<keyword evidence="2" id="KW-1003">Cell membrane</keyword>
<feature type="transmembrane region" description="Helical" evidence="6">
    <location>
        <begin position="154"/>
        <end position="172"/>
    </location>
</feature>
<organism evidence="7 8">
    <name type="scientific">Sinanaerobacter chloroacetimidivorans</name>
    <dbReference type="NCBI Taxonomy" id="2818044"/>
    <lineage>
        <taxon>Bacteria</taxon>
        <taxon>Bacillati</taxon>
        <taxon>Bacillota</taxon>
        <taxon>Clostridia</taxon>
        <taxon>Peptostreptococcales</taxon>
        <taxon>Anaerovoracaceae</taxon>
        <taxon>Sinanaerobacter</taxon>
    </lineage>
</organism>
<evidence type="ECO:0000256" key="3">
    <source>
        <dbReference type="ARBA" id="ARBA00022692"/>
    </source>
</evidence>
<feature type="transmembrane region" description="Helical" evidence="6">
    <location>
        <begin position="201"/>
        <end position="223"/>
    </location>
</feature>
<dbReference type="Pfam" id="PF02653">
    <property type="entry name" value="BPD_transp_2"/>
    <property type="match status" value="1"/>
</dbReference>